<name>A0ACC2V914_9TREE</name>
<accession>A0ACC2V914</accession>
<dbReference type="Proteomes" id="UP001227268">
    <property type="component" value="Unassembled WGS sequence"/>
</dbReference>
<reference evidence="1" key="1">
    <citation type="submission" date="2023-04" db="EMBL/GenBank/DDBJ databases">
        <title>Draft Genome sequencing of Naganishia species isolated from polar environments using Oxford Nanopore Technology.</title>
        <authorList>
            <person name="Leo P."/>
            <person name="Venkateswaran K."/>
        </authorList>
    </citation>
    <scope>NUCLEOTIDE SEQUENCE</scope>
    <source>
        <strain evidence="1">MNA-CCFEE 5423</strain>
    </source>
</reference>
<organism evidence="1 2">
    <name type="scientific">Naganishia friedmannii</name>
    <dbReference type="NCBI Taxonomy" id="89922"/>
    <lineage>
        <taxon>Eukaryota</taxon>
        <taxon>Fungi</taxon>
        <taxon>Dikarya</taxon>
        <taxon>Basidiomycota</taxon>
        <taxon>Agaricomycotina</taxon>
        <taxon>Tremellomycetes</taxon>
        <taxon>Filobasidiales</taxon>
        <taxon>Filobasidiaceae</taxon>
        <taxon>Naganishia</taxon>
    </lineage>
</organism>
<evidence type="ECO:0000313" key="2">
    <source>
        <dbReference type="Proteomes" id="UP001227268"/>
    </source>
</evidence>
<proteinExistence type="predicted"/>
<keyword evidence="2" id="KW-1185">Reference proteome</keyword>
<sequence length="206" mass="22760">MTNVDFHVTPPIRSMSVSEVMDPHDTRNQDYFRSDISGNYSSSTSVIPEQNAYESPTNDIDVANTDHVSTPTERTFKVDSTTLDSTPASANLKSGLRDVKHKPSSDRDRTTSTDSHHTTLQREKSFGTNLTTGKREYISHYQRGNTDNGESIELQEVGHSSATAAAGSDDSASDMNRRSDSDSMRETDTSTDYARDSETSTDVDIY</sequence>
<evidence type="ECO:0000313" key="1">
    <source>
        <dbReference type="EMBL" id="KAJ9095608.1"/>
    </source>
</evidence>
<dbReference type="EMBL" id="JASBWT010000021">
    <property type="protein sequence ID" value="KAJ9095608.1"/>
    <property type="molecule type" value="Genomic_DNA"/>
</dbReference>
<gene>
    <name evidence="1" type="ORF">QFC21_005479</name>
</gene>
<protein>
    <submittedName>
        <fullName evidence="1">Uncharacterized protein</fullName>
    </submittedName>
</protein>
<comment type="caution">
    <text evidence="1">The sequence shown here is derived from an EMBL/GenBank/DDBJ whole genome shotgun (WGS) entry which is preliminary data.</text>
</comment>